<evidence type="ECO:0000313" key="2">
    <source>
        <dbReference type="EMBL" id="KKQ49064.1"/>
    </source>
</evidence>
<feature type="transmembrane region" description="Helical" evidence="1">
    <location>
        <begin position="25"/>
        <end position="48"/>
    </location>
</feature>
<dbReference type="InterPro" id="IPR013783">
    <property type="entry name" value="Ig-like_fold"/>
</dbReference>
<protein>
    <recommendedName>
        <fullName evidence="4">Bacillopeptidase F</fullName>
    </recommendedName>
</protein>
<reference evidence="2 3" key="1">
    <citation type="journal article" date="2015" name="Nature">
        <title>rRNA introns, odd ribosomes, and small enigmatic genomes across a large radiation of phyla.</title>
        <authorList>
            <person name="Brown C.T."/>
            <person name="Hug L.A."/>
            <person name="Thomas B.C."/>
            <person name="Sharon I."/>
            <person name="Castelle C.J."/>
            <person name="Singh A."/>
            <person name="Wilkins M.J."/>
            <person name="Williams K.H."/>
            <person name="Banfield J.F."/>
        </authorList>
    </citation>
    <scope>NUCLEOTIDE SEQUENCE [LARGE SCALE GENOMIC DNA]</scope>
</reference>
<comment type="caution">
    <text evidence="2">The sequence shown here is derived from an EMBL/GenBank/DDBJ whole genome shotgun (WGS) entry which is preliminary data.</text>
</comment>
<evidence type="ECO:0008006" key="4">
    <source>
        <dbReference type="Google" id="ProtNLM"/>
    </source>
</evidence>
<dbReference type="Pfam" id="PF09136">
    <property type="entry name" value="Glucodextran_B"/>
    <property type="match status" value="1"/>
</dbReference>
<keyword evidence="1" id="KW-0812">Transmembrane</keyword>
<dbReference type="AlphaFoldDB" id="A0A0G0KIN1"/>
<keyword evidence="1" id="KW-0472">Membrane</keyword>
<dbReference type="Gene3D" id="2.60.40.10">
    <property type="entry name" value="Immunoglobulins"/>
    <property type="match status" value="2"/>
</dbReference>
<organism evidence="2 3">
    <name type="scientific">Candidatus Shapirobacteria bacterium GW2011_GWE1_38_10</name>
    <dbReference type="NCBI Taxonomy" id="1618488"/>
    <lineage>
        <taxon>Bacteria</taxon>
        <taxon>Candidatus Shapironibacteriota</taxon>
    </lineage>
</organism>
<proteinExistence type="predicted"/>
<sequence length="243" mass="26322">MSEFFKTKPRSRLNRKEDEEITKKTIVLGGVTVLIFAAVLIFGLPLLIKLSVLLGNAKSLSRTDNQEKVLPPLPPRLVVSFEATNSARFSISGVAEPKVEVELLKNDVSLGKKIVDDKGGFVFTDITLDSGGNTFTALASTPKEGNSELSKAVTIIYDNQPPSLNMINPSEDKISVDSADFDVVGKSDKGVSVSINGRLALVDDEGLFKLKVQLNAGKNNLEIIIRSDAGNETKKTIEITYDI</sequence>
<evidence type="ECO:0000256" key="1">
    <source>
        <dbReference type="SAM" id="Phobius"/>
    </source>
</evidence>
<dbReference type="Proteomes" id="UP000034231">
    <property type="component" value="Unassembled WGS sequence"/>
</dbReference>
<keyword evidence="1" id="KW-1133">Transmembrane helix</keyword>
<dbReference type="EMBL" id="LBTX01000020">
    <property type="protein sequence ID" value="KKQ49064.1"/>
    <property type="molecule type" value="Genomic_DNA"/>
</dbReference>
<evidence type="ECO:0000313" key="3">
    <source>
        <dbReference type="Proteomes" id="UP000034231"/>
    </source>
</evidence>
<name>A0A0G0KIN1_9BACT</name>
<accession>A0A0G0KIN1</accession>
<gene>
    <name evidence="2" type="ORF">US68_C0020G0014</name>
</gene>